<dbReference type="GO" id="GO:0042597">
    <property type="term" value="C:periplasmic space"/>
    <property type="evidence" value="ECO:0007669"/>
    <property type="project" value="UniProtKB-ARBA"/>
</dbReference>
<feature type="signal peptide" evidence="4">
    <location>
        <begin position="1"/>
        <end position="22"/>
    </location>
</feature>
<accession>A0A1H8HL91</accession>
<dbReference type="AlphaFoldDB" id="A0A1H8HL91"/>
<dbReference type="EMBL" id="FOCQ01000014">
    <property type="protein sequence ID" value="SEN56992.1"/>
    <property type="molecule type" value="Genomic_DNA"/>
</dbReference>
<evidence type="ECO:0000259" key="5">
    <source>
        <dbReference type="Pfam" id="PF00496"/>
    </source>
</evidence>
<dbReference type="Gene3D" id="3.40.190.10">
    <property type="entry name" value="Periplasmic binding protein-like II"/>
    <property type="match status" value="1"/>
</dbReference>
<dbReference type="InterPro" id="IPR000914">
    <property type="entry name" value="SBP_5_dom"/>
</dbReference>
<evidence type="ECO:0000256" key="4">
    <source>
        <dbReference type="SAM" id="SignalP"/>
    </source>
</evidence>
<dbReference type="CDD" id="cd08514">
    <property type="entry name" value="PBP2_AppA_like"/>
    <property type="match status" value="1"/>
</dbReference>
<feature type="domain" description="Solute-binding protein family 5" evidence="5">
    <location>
        <begin position="83"/>
        <end position="470"/>
    </location>
</feature>
<proteinExistence type="inferred from homology"/>
<evidence type="ECO:0000256" key="3">
    <source>
        <dbReference type="ARBA" id="ARBA00022729"/>
    </source>
</evidence>
<keyword evidence="7" id="KW-1185">Reference proteome</keyword>
<dbReference type="PROSITE" id="PS51257">
    <property type="entry name" value="PROKAR_LIPOPROTEIN"/>
    <property type="match status" value="1"/>
</dbReference>
<keyword evidence="3 4" id="KW-0732">Signal</keyword>
<evidence type="ECO:0000256" key="1">
    <source>
        <dbReference type="ARBA" id="ARBA00005695"/>
    </source>
</evidence>
<reference evidence="6 7" key="1">
    <citation type="submission" date="2016-10" db="EMBL/GenBank/DDBJ databases">
        <authorList>
            <person name="de Groot N.N."/>
        </authorList>
    </citation>
    <scope>NUCLEOTIDE SEQUENCE [LARGE SCALE GENOMIC DNA]</scope>
    <source>
        <strain evidence="6 7">DSM 46701</strain>
    </source>
</reference>
<dbReference type="SUPFAM" id="SSF53850">
    <property type="entry name" value="Periplasmic binding protein-like II"/>
    <property type="match status" value="1"/>
</dbReference>
<feature type="chain" id="PRO_5038697178" evidence="4">
    <location>
        <begin position="23"/>
        <end position="557"/>
    </location>
</feature>
<evidence type="ECO:0000313" key="6">
    <source>
        <dbReference type="EMBL" id="SEN56992.1"/>
    </source>
</evidence>
<dbReference type="STRING" id="1173111.SAMN05444955_11492"/>
<dbReference type="PANTHER" id="PTHR30290:SF9">
    <property type="entry name" value="OLIGOPEPTIDE-BINDING PROTEIN APPA"/>
    <property type="match status" value="1"/>
</dbReference>
<dbReference type="Gene3D" id="3.10.105.10">
    <property type="entry name" value="Dipeptide-binding Protein, Domain 3"/>
    <property type="match status" value="1"/>
</dbReference>
<dbReference type="Pfam" id="PF00496">
    <property type="entry name" value="SBP_bac_5"/>
    <property type="match status" value="1"/>
</dbReference>
<comment type="similarity">
    <text evidence="1">Belongs to the bacterial solute-binding protein 5 family.</text>
</comment>
<keyword evidence="2" id="KW-0813">Transport</keyword>
<protein>
    <submittedName>
        <fullName evidence="6">Peptide/nickel transport system substrate-binding protein</fullName>
    </submittedName>
</protein>
<dbReference type="InterPro" id="IPR039424">
    <property type="entry name" value="SBP_5"/>
</dbReference>
<sequence>MNMKRKLFLVSLALVMVLSVFAAACSGNQQEAGSGGNKITMAMVSAFEGMFNPIFYGSQYDDYILDFAFDSLWSEDKNLEVTVPGLAEKWEVSEDGKFVTIHMRKDAKWHDGKPITADDMIFTWETIADPAYTEAGGSRASYVDSIKGAKEKMEKKADKISGITKVDDYTIKVEFAQPDARSLGSKLWSTPIPKHIFEKYSVKEMAGNIDENGKAGKIVGSGPYKIKEIRPNQYVVLEKNKDYYQKGKPRIDQIVWKVLDKDVAIGALKNGEIDFLSDLDPSDYDTVKAMSNVNINETQDFGYQYLGLKTNNPKLADKRVRQAIAYAINRQALVDGLLKGHGTVLNQGIPAVSPFYNKDLEKAYPHDVNKAKQLLAEAGYKDVNGDGFVEDPQGKPYVLKLDYPVGNKTREKSAPIIAEDLKKAGIKVDLRQPRDFAVHSDAVEKDQGIEMWLMGWSLDVDPDPSGIWRSNDLWNYPRWKNAESDKLIDEAKFSKDAFDKEKRKAMYKKWTELVADEQPLVFLYSQNVIQAWSKRLKGTSWDFRGILNPDKVNWYVE</sequence>
<organism evidence="6 7">
    <name type="scientific">Lihuaxuella thermophila</name>
    <dbReference type="NCBI Taxonomy" id="1173111"/>
    <lineage>
        <taxon>Bacteria</taxon>
        <taxon>Bacillati</taxon>
        <taxon>Bacillota</taxon>
        <taxon>Bacilli</taxon>
        <taxon>Bacillales</taxon>
        <taxon>Thermoactinomycetaceae</taxon>
        <taxon>Lihuaxuella</taxon>
    </lineage>
</organism>
<evidence type="ECO:0000313" key="7">
    <source>
        <dbReference type="Proteomes" id="UP000199695"/>
    </source>
</evidence>
<gene>
    <name evidence="6" type="ORF">SAMN05444955_11492</name>
</gene>
<dbReference type="PIRSF" id="PIRSF002741">
    <property type="entry name" value="MppA"/>
    <property type="match status" value="1"/>
</dbReference>
<dbReference type="GO" id="GO:1904680">
    <property type="term" value="F:peptide transmembrane transporter activity"/>
    <property type="evidence" value="ECO:0007669"/>
    <property type="project" value="TreeGrafter"/>
</dbReference>
<name>A0A1H8HL91_9BACL</name>
<dbReference type="GO" id="GO:0015833">
    <property type="term" value="P:peptide transport"/>
    <property type="evidence" value="ECO:0007669"/>
    <property type="project" value="TreeGrafter"/>
</dbReference>
<dbReference type="PANTHER" id="PTHR30290">
    <property type="entry name" value="PERIPLASMIC BINDING COMPONENT OF ABC TRANSPORTER"/>
    <property type="match status" value="1"/>
</dbReference>
<dbReference type="GO" id="GO:0043190">
    <property type="term" value="C:ATP-binding cassette (ABC) transporter complex"/>
    <property type="evidence" value="ECO:0007669"/>
    <property type="project" value="InterPro"/>
</dbReference>
<dbReference type="InterPro" id="IPR030678">
    <property type="entry name" value="Peptide/Ni-bd"/>
</dbReference>
<evidence type="ECO:0000256" key="2">
    <source>
        <dbReference type="ARBA" id="ARBA00022448"/>
    </source>
</evidence>
<dbReference type="OrthoDB" id="9796817at2"/>
<dbReference type="Proteomes" id="UP000199695">
    <property type="component" value="Unassembled WGS sequence"/>
</dbReference>
<dbReference type="Gene3D" id="3.90.76.10">
    <property type="entry name" value="Dipeptide-binding Protein, Domain 1"/>
    <property type="match status" value="1"/>
</dbReference>